<dbReference type="EMBL" id="VJMH01000595">
    <property type="protein sequence ID" value="KAF0715362.1"/>
    <property type="molecule type" value="Genomic_DNA"/>
</dbReference>
<proteinExistence type="predicted"/>
<sequence length="257" mass="30123">MRATWSETYITRPMCNPQTTDGGRAHASRPTHAPRHRSAQGRTRRLETQISTLHLNPEMSFWERMAKVEWLETIKAVHEHEQLRHATQKHAVSKLEVHLRKRKRLVDALTFHRVVSCTVVSRSSRTICGRLSWRRGHPRGDRSPQDRTRSLERRALDDMQLSPTRKMSYWERMAKLERLKTLRALHDNHDLHEATADHAAFIIAEMEKILWKKPRLAEDALWTFGSLALPTVADRRVRCNGEWTYMGPNVVFLRHPI</sequence>
<evidence type="ECO:0000313" key="3">
    <source>
        <dbReference type="EMBL" id="VFT80576.1"/>
    </source>
</evidence>
<gene>
    <name evidence="3" type="primary">Aste57867_3410</name>
    <name evidence="2" type="ORF">As57867_003400</name>
    <name evidence="3" type="ORF">ASTE57867_3410</name>
</gene>
<dbReference type="AlphaFoldDB" id="A0A485KC15"/>
<dbReference type="Proteomes" id="UP000332933">
    <property type="component" value="Unassembled WGS sequence"/>
</dbReference>
<reference evidence="2" key="2">
    <citation type="submission" date="2019-06" db="EMBL/GenBank/DDBJ databases">
        <title>Genomics analysis of Aphanomyces spp. identifies a new class of oomycete effector associated with host adaptation.</title>
        <authorList>
            <person name="Gaulin E."/>
        </authorList>
    </citation>
    <scope>NUCLEOTIDE SEQUENCE</scope>
    <source>
        <strain evidence="2">CBS 578.67</strain>
    </source>
</reference>
<feature type="region of interest" description="Disordered" evidence="1">
    <location>
        <begin position="1"/>
        <end position="44"/>
    </location>
</feature>
<evidence type="ECO:0000313" key="2">
    <source>
        <dbReference type="EMBL" id="KAF0715362.1"/>
    </source>
</evidence>
<organism evidence="3 4">
    <name type="scientific">Aphanomyces stellatus</name>
    <dbReference type="NCBI Taxonomy" id="120398"/>
    <lineage>
        <taxon>Eukaryota</taxon>
        <taxon>Sar</taxon>
        <taxon>Stramenopiles</taxon>
        <taxon>Oomycota</taxon>
        <taxon>Saprolegniomycetes</taxon>
        <taxon>Saprolegniales</taxon>
        <taxon>Verrucalvaceae</taxon>
        <taxon>Aphanomyces</taxon>
    </lineage>
</organism>
<evidence type="ECO:0000313" key="4">
    <source>
        <dbReference type="Proteomes" id="UP000332933"/>
    </source>
</evidence>
<accession>A0A485KC15</accession>
<dbReference type="EMBL" id="CAADRA010000595">
    <property type="protein sequence ID" value="VFT80576.1"/>
    <property type="molecule type" value="Genomic_DNA"/>
</dbReference>
<evidence type="ECO:0000256" key="1">
    <source>
        <dbReference type="SAM" id="MobiDB-lite"/>
    </source>
</evidence>
<protein>
    <submittedName>
        <fullName evidence="3">Aste57867_3410 protein</fullName>
    </submittedName>
</protein>
<keyword evidence="4" id="KW-1185">Reference proteome</keyword>
<name>A0A485KC15_9STRA</name>
<feature type="compositionally biased region" description="Basic residues" evidence="1">
    <location>
        <begin position="26"/>
        <end position="43"/>
    </location>
</feature>
<reference evidence="3 4" key="1">
    <citation type="submission" date="2019-03" db="EMBL/GenBank/DDBJ databases">
        <authorList>
            <person name="Gaulin E."/>
            <person name="Dumas B."/>
        </authorList>
    </citation>
    <scope>NUCLEOTIDE SEQUENCE [LARGE SCALE GENOMIC DNA]</scope>
    <source>
        <strain evidence="3">CBS 568.67</strain>
    </source>
</reference>